<proteinExistence type="predicted"/>
<reference evidence="5" key="2">
    <citation type="submission" date="2018-06" db="EMBL/GenBank/DDBJ databases">
        <title>Genome sequence of Rhodanobacteraceae bacterium strain Dysh456.</title>
        <authorList>
            <person name="Fukui M."/>
        </authorList>
    </citation>
    <scope>NUCLEOTIDE SEQUENCE [LARGE SCALE GENOMIC DNA]</scope>
    <source>
        <strain evidence="5">Dysh456</strain>
    </source>
</reference>
<dbReference type="Pfam" id="PF00072">
    <property type="entry name" value="Response_reg"/>
    <property type="match status" value="1"/>
</dbReference>
<dbReference type="KEGG" id="rbd:ALSL_1278"/>
<dbReference type="InterPro" id="IPR001789">
    <property type="entry name" value="Sig_transdc_resp-reg_receiver"/>
</dbReference>
<keyword evidence="4" id="KW-0418">Kinase</keyword>
<organism evidence="4 5">
    <name type="scientific">Aerosticca soli</name>
    <dbReference type="NCBI Taxonomy" id="2010829"/>
    <lineage>
        <taxon>Bacteria</taxon>
        <taxon>Pseudomonadati</taxon>
        <taxon>Pseudomonadota</taxon>
        <taxon>Gammaproteobacteria</taxon>
        <taxon>Lysobacterales</taxon>
        <taxon>Rhodanobacteraceae</taxon>
        <taxon>Aerosticca</taxon>
    </lineage>
</organism>
<dbReference type="PROSITE" id="PS50110">
    <property type="entry name" value="RESPONSE_REGULATORY"/>
    <property type="match status" value="1"/>
</dbReference>
<keyword evidence="1 2" id="KW-0597">Phosphoprotein</keyword>
<evidence type="ECO:0000256" key="2">
    <source>
        <dbReference type="PROSITE-ProRule" id="PRU00169"/>
    </source>
</evidence>
<evidence type="ECO:0000256" key="1">
    <source>
        <dbReference type="ARBA" id="ARBA00022553"/>
    </source>
</evidence>
<dbReference type="GO" id="GO:0000160">
    <property type="term" value="P:phosphorelay signal transduction system"/>
    <property type="evidence" value="ECO:0007669"/>
    <property type="project" value="InterPro"/>
</dbReference>
<dbReference type="Gene3D" id="3.40.50.2300">
    <property type="match status" value="1"/>
</dbReference>
<dbReference type="InterPro" id="IPR050595">
    <property type="entry name" value="Bact_response_regulator"/>
</dbReference>
<evidence type="ECO:0000313" key="4">
    <source>
        <dbReference type="EMBL" id="BBD79936.1"/>
    </source>
</evidence>
<name>A0A2Z6E4B5_9GAMM</name>
<dbReference type="SUPFAM" id="SSF52172">
    <property type="entry name" value="CheY-like"/>
    <property type="match status" value="1"/>
</dbReference>
<evidence type="ECO:0000259" key="3">
    <source>
        <dbReference type="PROSITE" id="PS50110"/>
    </source>
</evidence>
<dbReference type="OrthoDB" id="9784719at2"/>
<dbReference type="SMART" id="SM00448">
    <property type="entry name" value="REC"/>
    <property type="match status" value="1"/>
</dbReference>
<dbReference type="Proteomes" id="UP000270530">
    <property type="component" value="Chromosome"/>
</dbReference>
<dbReference type="EMBL" id="AP018560">
    <property type="protein sequence ID" value="BBD79936.1"/>
    <property type="molecule type" value="Genomic_DNA"/>
</dbReference>
<feature type="domain" description="Response regulatory" evidence="3">
    <location>
        <begin position="3"/>
        <end position="116"/>
    </location>
</feature>
<dbReference type="AlphaFoldDB" id="A0A2Z6E4B5"/>
<dbReference type="InterPro" id="IPR011006">
    <property type="entry name" value="CheY-like_superfamily"/>
</dbReference>
<feature type="modified residue" description="4-aspartylphosphate" evidence="2">
    <location>
        <position position="53"/>
    </location>
</feature>
<sequence length="122" mass="13175">MNVVLIIEDDANIVDATSLLLEDAGYEVLSARNAEQAHALVEQRPDIDVVFTDVNLHGAVNGIELARQLKQRGSRASTVVVSGDLGWADTQLDADMRFLAKPYGRQTLLAAVAEACARKSQV</sequence>
<accession>A0A2Z6E4B5</accession>
<protein>
    <submittedName>
        <fullName evidence="4">Sensory box histidine kinase/response regulator</fullName>
    </submittedName>
</protein>
<dbReference type="PANTHER" id="PTHR44591">
    <property type="entry name" value="STRESS RESPONSE REGULATOR PROTEIN 1"/>
    <property type="match status" value="1"/>
</dbReference>
<evidence type="ECO:0000313" key="5">
    <source>
        <dbReference type="Proteomes" id="UP000270530"/>
    </source>
</evidence>
<dbReference type="PANTHER" id="PTHR44591:SF18">
    <property type="entry name" value="REGULATORY PROTEIN"/>
    <property type="match status" value="1"/>
</dbReference>
<keyword evidence="4" id="KW-0808">Transferase</keyword>
<dbReference type="GO" id="GO:0016301">
    <property type="term" value="F:kinase activity"/>
    <property type="evidence" value="ECO:0007669"/>
    <property type="project" value="UniProtKB-KW"/>
</dbReference>
<reference evidence="5" key="1">
    <citation type="submission" date="2018-04" db="EMBL/GenBank/DDBJ databases">
        <authorList>
            <person name="Watanabe M."/>
            <person name="Kojima H."/>
        </authorList>
    </citation>
    <scope>NUCLEOTIDE SEQUENCE [LARGE SCALE GENOMIC DNA]</scope>
    <source>
        <strain evidence="5">Dysh456</strain>
    </source>
</reference>
<keyword evidence="5" id="KW-1185">Reference proteome</keyword>
<gene>
    <name evidence="4" type="ORF">ALSL_1278</name>
</gene>